<dbReference type="CDD" id="cd11466">
    <property type="entry name" value="bHLH_TS_HAND"/>
    <property type="match status" value="1"/>
</dbReference>
<feature type="region of interest" description="Disordered" evidence="6">
    <location>
        <begin position="383"/>
        <end position="409"/>
    </location>
</feature>
<evidence type="ECO:0000256" key="2">
    <source>
        <dbReference type="ARBA" id="ARBA00023015"/>
    </source>
</evidence>
<dbReference type="Pfam" id="PF00010">
    <property type="entry name" value="HLH"/>
    <property type="match status" value="1"/>
</dbReference>
<feature type="region of interest" description="Disordered" evidence="6">
    <location>
        <begin position="272"/>
        <end position="332"/>
    </location>
</feature>
<evidence type="ECO:0000256" key="1">
    <source>
        <dbReference type="ARBA" id="ARBA00004123"/>
    </source>
</evidence>
<keyword evidence="4" id="KW-0804">Transcription</keyword>
<evidence type="ECO:0000259" key="7">
    <source>
        <dbReference type="PROSITE" id="PS50888"/>
    </source>
</evidence>
<feature type="compositionally biased region" description="Polar residues" evidence="6">
    <location>
        <begin position="290"/>
        <end position="320"/>
    </location>
</feature>
<dbReference type="PANTHER" id="PTHR23349">
    <property type="entry name" value="BASIC HELIX-LOOP-HELIX TRANSCRIPTION FACTOR, TWIST"/>
    <property type="match status" value="1"/>
</dbReference>
<dbReference type="InterPro" id="IPR050283">
    <property type="entry name" value="E-box_TF_Regulators"/>
</dbReference>
<dbReference type="SUPFAM" id="SSF47459">
    <property type="entry name" value="HLH, helix-loop-helix DNA-binding domain"/>
    <property type="match status" value="1"/>
</dbReference>
<dbReference type="InterPro" id="IPR036638">
    <property type="entry name" value="HLH_DNA-bd_sf"/>
</dbReference>
<evidence type="ECO:0000256" key="6">
    <source>
        <dbReference type="SAM" id="MobiDB-lite"/>
    </source>
</evidence>
<protein>
    <submittedName>
        <fullName evidence="8">Heart- and neural crest derivatives-expressed protein 1</fullName>
    </submittedName>
</protein>
<reference evidence="8" key="1">
    <citation type="submission" date="2021-05" db="EMBL/GenBank/DDBJ databases">
        <authorList>
            <person name="Alioto T."/>
            <person name="Alioto T."/>
            <person name="Gomez Garrido J."/>
        </authorList>
    </citation>
    <scope>NUCLEOTIDE SEQUENCE</scope>
</reference>
<dbReference type="AlphaFoldDB" id="A0A8D9DM29"/>
<dbReference type="GO" id="GO:0005634">
    <property type="term" value="C:nucleus"/>
    <property type="evidence" value="ECO:0007669"/>
    <property type="project" value="UniProtKB-SubCell"/>
</dbReference>
<dbReference type="GO" id="GO:0000977">
    <property type="term" value="F:RNA polymerase II transcription regulatory region sequence-specific DNA binding"/>
    <property type="evidence" value="ECO:0007669"/>
    <property type="project" value="TreeGrafter"/>
</dbReference>
<dbReference type="GO" id="GO:0046983">
    <property type="term" value="F:protein dimerization activity"/>
    <property type="evidence" value="ECO:0007669"/>
    <property type="project" value="InterPro"/>
</dbReference>
<dbReference type="GO" id="GO:0000981">
    <property type="term" value="F:DNA-binding transcription factor activity, RNA polymerase II-specific"/>
    <property type="evidence" value="ECO:0007669"/>
    <property type="project" value="TreeGrafter"/>
</dbReference>
<dbReference type="EMBL" id="HBUF01368632">
    <property type="protein sequence ID" value="CAG6724947.1"/>
    <property type="molecule type" value="Transcribed_RNA"/>
</dbReference>
<dbReference type="FunFam" id="4.10.280.10:FF:000010">
    <property type="entry name" value="Scleraxis bHLH transcription factor"/>
    <property type="match status" value="1"/>
</dbReference>
<keyword evidence="3" id="KW-0238">DNA-binding</keyword>
<accession>A0A8D9DM29</accession>
<sequence length="424" mass="47880">MCIRYISIQVFQILQYLSIYLLVAHLHLHLQNLEIPEMSADIINSASSHYGGCSNESFYHYNTPNNNVMSYNSGYHSPVYTSGLPEDKHAPSLSNLITNGISSADCTYWSEDMQSPDNVISRYPPVRSMSLSSEGYEEEEDQDRYCQSTNDYKKYYYQDNAGTVSSYHDSRYNGEPTGLTDRSYVNLENVASKTVRNVSKAANKKERRRTQSINNAFSDLRECIPNVPSDTKLSKIKTLRLATSYISYLMKVLETDDIISIDDFKADLSSHSHRKSQKNQYENSNNSNSGDQSSQYVLDNSSCSQYSSQANQPVRSQSSCNNNNNNNNRLPAEYYYDDTTHQQTQVLPQPVSNNVLEHELPPAVNNIVQSVSVKKEDPPLLQVTQPPPSPPLPIGSSSTVHPPHHRKGKLHLGTSREITKRLKI</sequence>
<evidence type="ECO:0000256" key="4">
    <source>
        <dbReference type="ARBA" id="ARBA00023163"/>
    </source>
</evidence>
<dbReference type="Gene3D" id="4.10.280.10">
    <property type="entry name" value="Helix-loop-helix DNA-binding domain"/>
    <property type="match status" value="1"/>
</dbReference>
<dbReference type="InterPro" id="IPR011598">
    <property type="entry name" value="bHLH_dom"/>
</dbReference>
<name>A0A8D9DM29_9HEMI</name>
<evidence type="ECO:0000256" key="3">
    <source>
        <dbReference type="ARBA" id="ARBA00023125"/>
    </source>
</evidence>
<dbReference type="PANTHER" id="PTHR23349:SF68">
    <property type="entry name" value="FI14601P"/>
    <property type="match status" value="1"/>
</dbReference>
<proteinExistence type="predicted"/>
<organism evidence="8">
    <name type="scientific">Cacopsylla melanoneura</name>
    <dbReference type="NCBI Taxonomy" id="428564"/>
    <lineage>
        <taxon>Eukaryota</taxon>
        <taxon>Metazoa</taxon>
        <taxon>Ecdysozoa</taxon>
        <taxon>Arthropoda</taxon>
        <taxon>Hexapoda</taxon>
        <taxon>Insecta</taxon>
        <taxon>Pterygota</taxon>
        <taxon>Neoptera</taxon>
        <taxon>Paraneoptera</taxon>
        <taxon>Hemiptera</taxon>
        <taxon>Sternorrhyncha</taxon>
        <taxon>Psylloidea</taxon>
        <taxon>Psyllidae</taxon>
        <taxon>Psyllinae</taxon>
        <taxon>Cacopsylla</taxon>
    </lineage>
</organism>
<comment type="subcellular location">
    <subcellularLocation>
        <location evidence="1">Nucleus</location>
    </subcellularLocation>
</comment>
<dbReference type="PROSITE" id="PS50888">
    <property type="entry name" value="BHLH"/>
    <property type="match status" value="1"/>
</dbReference>
<evidence type="ECO:0000256" key="5">
    <source>
        <dbReference type="ARBA" id="ARBA00023242"/>
    </source>
</evidence>
<keyword evidence="2" id="KW-0805">Transcription regulation</keyword>
<dbReference type="SMART" id="SM00353">
    <property type="entry name" value="HLH"/>
    <property type="match status" value="1"/>
</dbReference>
<dbReference type="GO" id="GO:0032502">
    <property type="term" value="P:developmental process"/>
    <property type="evidence" value="ECO:0007669"/>
    <property type="project" value="TreeGrafter"/>
</dbReference>
<evidence type="ECO:0000313" key="8">
    <source>
        <dbReference type="EMBL" id="CAG6724947.1"/>
    </source>
</evidence>
<keyword evidence="5" id="KW-0539">Nucleus</keyword>
<feature type="domain" description="BHLH" evidence="7">
    <location>
        <begin position="197"/>
        <end position="249"/>
    </location>
</feature>